<protein>
    <submittedName>
        <fullName evidence="2">Uncharacterized protein</fullName>
    </submittedName>
</protein>
<reference evidence="2 3" key="1">
    <citation type="submission" date="2015-02" db="EMBL/GenBank/DDBJ databases">
        <title>Genome Sequence of Jannaschia aquimarina DSM28248, a member of the Roseobacter clade.</title>
        <authorList>
            <person name="Voget S."/>
            <person name="Daniel R."/>
        </authorList>
    </citation>
    <scope>NUCLEOTIDE SEQUENCE [LARGE SCALE GENOMIC DNA]</scope>
    <source>
        <strain evidence="2 3">GSW-M26</strain>
    </source>
</reference>
<dbReference type="EMBL" id="JYFE01000034">
    <property type="protein sequence ID" value="KIT16406.1"/>
    <property type="molecule type" value="Genomic_DNA"/>
</dbReference>
<evidence type="ECO:0000313" key="3">
    <source>
        <dbReference type="Proteomes" id="UP000032232"/>
    </source>
</evidence>
<dbReference type="CDD" id="cd20716">
    <property type="entry name" value="cyt_P460_fam"/>
    <property type="match status" value="1"/>
</dbReference>
<dbReference type="InterPro" id="IPR038142">
    <property type="entry name" value="Cytochrome_P460_sp"/>
</dbReference>
<evidence type="ECO:0000256" key="1">
    <source>
        <dbReference type="SAM" id="SignalP"/>
    </source>
</evidence>
<proteinExistence type="predicted"/>
<dbReference type="Gene3D" id="3.50.70.20">
    <property type="entry name" value="Cytochrome P460"/>
    <property type="match status" value="1"/>
</dbReference>
<organism evidence="2 3">
    <name type="scientific">Jannaschia aquimarina</name>
    <dbReference type="NCBI Taxonomy" id="935700"/>
    <lineage>
        <taxon>Bacteria</taxon>
        <taxon>Pseudomonadati</taxon>
        <taxon>Pseudomonadota</taxon>
        <taxon>Alphaproteobacteria</taxon>
        <taxon>Rhodobacterales</taxon>
        <taxon>Roseobacteraceae</taxon>
        <taxon>Jannaschia</taxon>
    </lineage>
</organism>
<dbReference type="RefSeq" id="WP_043918625.1">
    <property type="nucleotide sequence ID" value="NZ_FZPF01000003.1"/>
</dbReference>
<keyword evidence="3" id="KW-1185">Reference proteome</keyword>
<gene>
    <name evidence="2" type="ORF">jaqu_17930</name>
</gene>
<feature type="chain" id="PRO_5002230308" evidence="1">
    <location>
        <begin position="22"/>
        <end position="190"/>
    </location>
</feature>
<dbReference type="OrthoDB" id="34396at2"/>
<name>A0A0D1EHQ1_9RHOB</name>
<keyword evidence="1" id="KW-0732">Signal</keyword>
<accession>A0A0D1EHQ1</accession>
<dbReference type="Proteomes" id="UP000032232">
    <property type="component" value="Unassembled WGS sequence"/>
</dbReference>
<sequence>MTIRQLAAAAMLAALASPAAAQDCTIEGDHWSLDDAAVTALYDCMSQKMLDGYTKEGNEIAAAYRDWQPSASRPAVAGPHGERFLMTFANDIAAEQYLAFAQGDFEMPVGSVLAKESIANRDGTARVGPLFIMTKVDDAPEFDNWVYSGVQPNGKELRISQAFCHDCHAAFEDQDSMGYPLEEVRLSGTN</sequence>
<dbReference type="AlphaFoldDB" id="A0A0D1EHQ1"/>
<feature type="signal peptide" evidence="1">
    <location>
        <begin position="1"/>
        <end position="21"/>
    </location>
</feature>
<comment type="caution">
    <text evidence="2">The sequence shown here is derived from an EMBL/GenBank/DDBJ whole genome shotgun (WGS) entry which is preliminary data.</text>
</comment>
<evidence type="ECO:0000313" key="2">
    <source>
        <dbReference type="EMBL" id="KIT16406.1"/>
    </source>
</evidence>
<dbReference type="PATRIC" id="fig|935700.4.peg.1861"/>